<feature type="domain" description="Sulfotransferase" evidence="8">
    <location>
        <begin position="83"/>
        <end position="201"/>
    </location>
</feature>
<reference evidence="9" key="1">
    <citation type="submission" date="2023-08" db="EMBL/GenBank/DDBJ databases">
        <title>Chromosome-level Genome Assembly of mud carp (Cirrhinus molitorella).</title>
        <authorList>
            <person name="Liu H."/>
        </authorList>
    </citation>
    <scope>NUCLEOTIDE SEQUENCE</scope>
    <source>
        <strain evidence="9">Prfri</strain>
        <tissue evidence="9">Muscle</tissue>
    </source>
</reference>
<keyword evidence="5" id="KW-0128">Catecholamine metabolism</keyword>
<proteinExistence type="inferred from homology"/>
<evidence type="ECO:0000256" key="2">
    <source>
        <dbReference type="ARBA" id="ARBA00005771"/>
    </source>
</evidence>
<evidence type="ECO:0000256" key="4">
    <source>
        <dbReference type="ARBA" id="ARBA00022679"/>
    </source>
</evidence>
<dbReference type="FunFam" id="3.40.50.300:FF:000433">
    <property type="entry name" value="Estrogen sulfotransferase"/>
    <property type="match status" value="1"/>
</dbReference>
<accession>A0AA88TSZ8</accession>
<dbReference type="EC" id="2.8.2.-" evidence="6"/>
<dbReference type="GO" id="GO:0005737">
    <property type="term" value="C:cytoplasm"/>
    <property type="evidence" value="ECO:0007669"/>
    <property type="project" value="UniProtKB-SubCell"/>
</dbReference>
<comment type="subcellular location">
    <subcellularLocation>
        <location evidence="1">Cytoplasm</location>
    </subcellularLocation>
</comment>
<evidence type="ECO:0000256" key="7">
    <source>
        <dbReference type="SAM" id="MobiDB-lite"/>
    </source>
</evidence>
<feature type="region of interest" description="Disordered" evidence="7">
    <location>
        <begin position="1"/>
        <end position="20"/>
    </location>
</feature>
<protein>
    <recommendedName>
        <fullName evidence="6">Sulfotransferase</fullName>
        <ecNumber evidence="6">2.8.2.-</ecNumber>
    </recommendedName>
</protein>
<keyword evidence="10" id="KW-1185">Reference proteome</keyword>
<dbReference type="Proteomes" id="UP001187343">
    <property type="component" value="Unassembled WGS sequence"/>
</dbReference>
<name>A0AA88TSZ8_9TELE</name>
<evidence type="ECO:0000256" key="5">
    <source>
        <dbReference type="ARBA" id="ARBA00022939"/>
    </source>
</evidence>
<dbReference type="PANTHER" id="PTHR11783">
    <property type="entry name" value="SULFOTRANSFERASE SULT"/>
    <property type="match status" value="1"/>
</dbReference>
<dbReference type="GO" id="GO:0008146">
    <property type="term" value="F:sulfotransferase activity"/>
    <property type="evidence" value="ECO:0007669"/>
    <property type="project" value="InterPro"/>
</dbReference>
<comment type="caution">
    <text evidence="9">The sequence shown here is derived from an EMBL/GenBank/DDBJ whole genome shotgun (WGS) entry which is preliminary data.</text>
</comment>
<evidence type="ECO:0000313" key="10">
    <source>
        <dbReference type="Proteomes" id="UP001187343"/>
    </source>
</evidence>
<sequence>MFGTSEEGLGDPFVGKEARKKRERETTLDSGLTNLTIVVSNPDFIDFKTKDEDVFVVTFLKSGKQDVSPEYIDSLADFETKNDDVFVVTFPKSGTVWTQRIMTLIYTDDFPDKDNQITYEQIPWLEYRTTGTDYNTRPSLRLCCSHLVQPLMSKMLERIGKVIYVMRNPKNIMVSYFHFSNNMKNLDSSENFDEMLEKIFTGFRTVLTLEDNYDLTPEYIDSIVDFETRDDDVFVVTFPKSGTVWTQRIMTLIYAEDFPDKANHITVEQMPWIEYRMTGTDFNTRPSPRLFCSHLLQQLMPKMLERKGKVIYVMRNPKDVMVSYFHFSNNMKSLVSSENFDEMLGKFFTGHMFSGCWFDHVKGWITNKDKYNILVLTYEEMIKDLRSVVVKICEFVGKNLSDAAIDKVVEATTFKHMKKDPLANYEFLPSEITDRPKGLYMRKGTVGDWKKSLTVAQSECFDCVYQEKMKDVPLNMVWDISELNG</sequence>
<dbReference type="GO" id="GO:0006584">
    <property type="term" value="P:catecholamine metabolic process"/>
    <property type="evidence" value="ECO:0007669"/>
    <property type="project" value="UniProtKB-KW"/>
</dbReference>
<evidence type="ECO:0000256" key="1">
    <source>
        <dbReference type="ARBA" id="ARBA00004496"/>
    </source>
</evidence>
<dbReference type="GO" id="GO:0006805">
    <property type="term" value="P:xenobiotic metabolic process"/>
    <property type="evidence" value="ECO:0007669"/>
    <property type="project" value="UniProtKB-ARBA"/>
</dbReference>
<dbReference type="Gene3D" id="3.40.50.300">
    <property type="entry name" value="P-loop containing nucleotide triphosphate hydrolases"/>
    <property type="match status" value="2"/>
</dbReference>
<evidence type="ECO:0000256" key="3">
    <source>
        <dbReference type="ARBA" id="ARBA00022490"/>
    </source>
</evidence>
<dbReference type="Pfam" id="PF00685">
    <property type="entry name" value="Sulfotransfer_1"/>
    <property type="match status" value="2"/>
</dbReference>
<comment type="similarity">
    <text evidence="2 6">Belongs to the sulfotransferase 1 family.</text>
</comment>
<dbReference type="InterPro" id="IPR000863">
    <property type="entry name" value="Sulfotransferase_dom"/>
</dbReference>
<dbReference type="EMBL" id="JAUYZG010000005">
    <property type="protein sequence ID" value="KAK2906863.1"/>
    <property type="molecule type" value="Genomic_DNA"/>
</dbReference>
<evidence type="ECO:0000313" key="9">
    <source>
        <dbReference type="EMBL" id="KAK2906863.1"/>
    </source>
</evidence>
<feature type="domain" description="Sulfotransferase" evidence="8">
    <location>
        <begin position="230"/>
        <end position="472"/>
    </location>
</feature>
<dbReference type="InterPro" id="IPR027417">
    <property type="entry name" value="P-loop_NTPase"/>
</dbReference>
<dbReference type="AlphaFoldDB" id="A0AA88TSZ8"/>
<gene>
    <name evidence="9" type="ORF">Q8A67_005848</name>
</gene>
<organism evidence="9 10">
    <name type="scientific">Cirrhinus molitorella</name>
    <name type="common">mud carp</name>
    <dbReference type="NCBI Taxonomy" id="172907"/>
    <lineage>
        <taxon>Eukaryota</taxon>
        <taxon>Metazoa</taxon>
        <taxon>Chordata</taxon>
        <taxon>Craniata</taxon>
        <taxon>Vertebrata</taxon>
        <taxon>Euteleostomi</taxon>
        <taxon>Actinopterygii</taxon>
        <taxon>Neopterygii</taxon>
        <taxon>Teleostei</taxon>
        <taxon>Ostariophysi</taxon>
        <taxon>Cypriniformes</taxon>
        <taxon>Cyprinidae</taxon>
        <taxon>Labeoninae</taxon>
        <taxon>Labeonini</taxon>
        <taxon>Cirrhinus</taxon>
    </lineage>
</organism>
<evidence type="ECO:0000259" key="8">
    <source>
        <dbReference type="Pfam" id="PF00685"/>
    </source>
</evidence>
<evidence type="ECO:0000256" key="6">
    <source>
        <dbReference type="RuleBase" id="RU361155"/>
    </source>
</evidence>
<keyword evidence="3" id="KW-0963">Cytoplasm</keyword>
<keyword evidence="4 6" id="KW-0808">Transferase</keyword>
<dbReference type="SUPFAM" id="SSF52540">
    <property type="entry name" value="P-loop containing nucleoside triphosphate hydrolases"/>
    <property type="match status" value="2"/>
</dbReference>